<proteinExistence type="predicted"/>
<dbReference type="OrthoDB" id="4546440at2"/>
<dbReference type="Pfam" id="PF12691">
    <property type="entry name" value="Phage_tail_terminator_6"/>
    <property type="match status" value="1"/>
</dbReference>
<keyword evidence="2" id="KW-1185">Reference proteome</keyword>
<dbReference type="EMBL" id="QZFU01000041">
    <property type="protein sequence ID" value="RJO69771.1"/>
    <property type="molecule type" value="Genomic_DNA"/>
</dbReference>
<sequence>MSTDTVRFVDALARYLHSAGMARYQPIGAYPEGDIPAVFFNLLPAKPEAALAITVYDELFDRDDHNPDLFVQLRWRAAGTDPRTVDLTADATSRILHDRAHLTFPGNVRVLLCRRKVRGLTTPDSNGRYERADSYVFTLNPGGTTS</sequence>
<evidence type="ECO:0008006" key="3">
    <source>
        <dbReference type="Google" id="ProtNLM"/>
    </source>
</evidence>
<dbReference type="AlphaFoldDB" id="A0A3A4JLZ3"/>
<dbReference type="Proteomes" id="UP000266677">
    <property type="component" value="Unassembled WGS sequence"/>
</dbReference>
<reference evidence="1 2" key="1">
    <citation type="submission" date="2018-09" db="EMBL/GenBank/DDBJ databases">
        <title>YIM PH21274 draft genome.</title>
        <authorList>
            <person name="Miao C."/>
        </authorList>
    </citation>
    <scope>NUCLEOTIDE SEQUENCE [LARGE SCALE GENOMIC DNA]</scope>
    <source>
        <strain evidence="1 2">YIM PH 21724</strain>
    </source>
</reference>
<evidence type="ECO:0000313" key="1">
    <source>
        <dbReference type="EMBL" id="RJO69771.1"/>
    </source>
</evidence>
<gene>
    <name evidence="1" type="ORF">D5S18_28125</name>
</gene>
<organism evidence="1 2">
    <name type="scientific">Nocardia panacis</name>
    <dbReference type="NCBI Taxonomy" id="2340916"/>
    <lineage>
        <taxon>Bacteria</taxon>
        <taxon>Bacillati</taxon>
        <taxon>Actinomycetota</taxon>
        <taxon>Actinomycetes</taxon>
        <taxon>Mycobacteriales</taxon>
        <taxon>Nocardiaceae</taxon>
        <taxon>Nocardia</taxon>
    </lineage>
</organism>
<protein>
    <recommendedName>
        <fullName evidence="3">DUF3168 domain-containing protein</fullName>
    </recommendedName>
</protein>
<evidence type="ECO:0000313" key="2">
    <source>
        <dbReference type="Proteomes" id="UP000266677"/>
    </source>
</evidence>
<name>A0A3A4JLZ3_9NOCA</name>
<dbReference type="InterPro" id="IPR024411">
    <property type="entry name" value="Tail_terminator_phage"/>
</dbReference>
<accession>A0A3A4JLZ3</accession>
<comment type="caution">
    <text evidence="1">The sequence shown here is derived from an EMBL/GenBank/DDBJ whole genome shotgun (WGS) entry which is preliminary data.</text>
</comment>
<dbReference type="RefSeq" id="WP_120044141.1">
    <property type="nucleotide sequence ID" value="NZ_QZFU01000041.1"/>
</dbReference>